<name>A0ABS2PXE4_9BACL</name>
<gene>
    <name evidence="1" type="ORF">JOD45_000936</name>
</gene>
<dbReference type="Proteomes" id="UP000808914">
    <property type="component" value="Unassembled WGS sequence"/>
</dbReference>
<proteinExistence type="predicted"/>
<sequence length="305" mass="36476">MDILSLIKSNYYFQYAEWSRDHKQIIETDLGKRKVYFWNDVNTLRWHINWRHRLNCDAFYVDRMLVTKSGQLFIPFEDGGFLTCHDVLEKRAELEGNERCWGQFIGAMLNRSLVPEARCLSLLKDKLNRTLDTFEYMNAMEPQMNAGEFQAIKHCIPKVWERIEIMKSLVRETKPAYIPLTTELLPLEKGRWLSGKLFWEIRQAAPILGYRSFCDFFNHWLAMTNQNSLISLIETVDEVSPLNRHANQLLAAFYYPDEWLRMFDAIRYQRQEIQVLYRQFANEWEMTSRTTAVFYQFLKEQGYVL</sequence>
<organism evidence="1 2">
    <name type="scientific">Scopulibacillus daqui</name>
    <dbReference type="NCBI Taxonomy" id="1469162"/>
    <lineage>
        <taxon>Bacteria</taxon>
        <taxon>Bacillati</taxon>
        <taxon>Bacillota</taxon>
        <taxon>Bacilli</taxon>
        <taxon>Bacillales</taxon>
        <taxon>Sporolactobacillaceae</taxon>
        <taxon>Scopulibacillus</taxon>
    </lineage>
</organism>
<dbReference type="EMBL" id="JAFBER010000004">
    <property type="protein sequence ID" value="MBM7644729.1"/>
    <property type="molecule type" value="Genomic_DNA"/>
</dbReference>
<protein>
    <submittedName>
        <fullName evidence="1">Uncharacterized protein</fullName>
    </submittedName>
</protein>
<evidence type="ECO:0000313" key="1">
    <source>
        <dbReference type="EMBL" id="MBM7644729.1"/>
    </source>
</evidence>
<accession>A0ABS2PXE4</accession>
<comment type="caution">
    <text evidence="1">The sequence shown here is derived from an EMBL/GenBank/DDBJ whole genome shotgun (WGS) entry which is preliminary data.</text>
</comment>
<reference evidence="1 2" key="1">
    <citation type="submission" date="2021-01" db="EMBL/GenBank/DDBJ databases">
        <title>Genomic Encyclopedia of Type Strains, Phase IV (KMG-IV): sequencing the most valuable type-strain genomes for metagenomic binning, comparative biology and taxonomic classification.</title>
        <authorList>
            <person name="Goeker M."/>
        </authorList>
    </citation>
    <scope>NUCLEOTIDE SEQUENCE [LARGE SCALE GENOMIC DNA]</scope>
    <source>
        <strain evidence="1 2">DSM 28236</strain>
    </source>
</reference>
<keyword evidence="2" id="KW-1185">Reference proteome</keyword>
<dbReference type="RefSeq" id="WP_205002688.1">
    <property type="nucleotide sequence ID" value="NZ_JAFBER010000004.1"/>
</dbReference>
<evidence type="ECO:0000313" key="2">
    <source>
        <dbReference type="Proteomes" id="UP000808914"/>
    </source>
</evidence>